<evidence type="ECO:0000256" key="8">
    <source>
        <dbReference type="ARBA" id="ARBA00022927"/>
    </source>
</evidence>
<dbReference type="InterPro" id="IPR005594">
    <property type="entry name" value="YadA_C"/>
</dbReference>
<feature type="domain" description="Trimeric autotransporter adhesin YadA-like head" evidence="13">
    <location>
        <begin position="184"/>
        <end position="206"/>
    </location>
</feature>
<feature type="domain" description="Trimeric autotransporter adhesin YadA-like head" evidence="13">
    <location>
        <begin position="213"/>
        <end position="234"/>
    </location>
</feature>
<comment type="similarity">
    <text evidence="3">Belongs to the autotransporter-2 (AT-2) (TC 1.B.40) family.</text>
</comment>
<dbReference type="Gene3D" id="3.30.1300.30">
    <property type="entry name" value="GSPII I/J protein-like"/>
    <property type="match status" value="1"/>
</dbReference>
<evidence type="ECO:0000256" key="6">
    <source>
        <dbReference type="ARBA" id="ARBA00022692"/>
    </source>
</evidence>
<evidence type="ECO:0000256" key="2">
    <source>
        <dbReference type="ARBA" id="ARBA00004442"/>
    </source>
</evidence>
<protein>
    <submittedName>
        <fullName evidence="15">Uncharacterized protein</fullName>
    </submittedName>
</protein>
<keyword evidence="8" id="KW-0653">Protein transport</keyword>
<comment type="subcellular location">
    <subcellularLocation>
        <location evidence="2">Cell outer membrane</location>
    </subcellularLocation>
    <subcellularLocation>
        <location evidence="1">Cell surface</location>
    </subcellularLocation>
</comment>
<evidence type="ECO:0000256" key="11">
    <source>
        <dbReference type="SAM" id="SignalP"/>
    </source>
</evidence>
<evidence type="ECO:0000259" key="13">
    <source>
        <dbReference type="Pfam" id="PF05658"/>
    </source>
</evidence>
<evidence type="ECO:0000313" key="16">
    <source>
        <dbReference type="Proteomes" id="UP000494363"/>
    </source>
</evidence>
<evidence type="ECO:0000256" key="9">
    <source>
        <dbReference type="ARBA" id="ARBA00023136"/>
    </source>
</evidence>
<dbReference type="GO" id="GO:0015031">
    <property type="term" value="P:protein transport"/>
    <property type="evidence" value="ECO:0007669"/>
    <property type="project" value="UniProtKB-KW"/>
</dbReference>
<organism evidence="15 16">
    <name type="scientific">Paraburkholderia humisilvae</name>
    <dbReference type="NCBI Taxonomy" id="627669"/>
    <lineage>
        <taxon>Bacteria</taxon>
        <taxon>Pseudomonadati</taxon>
        <taxon>Pseudomonadota</taxon>
        <taxon>Betaproteobacteria</taxon>
        <taxon>Burkholderiales</taxon>
        <taxon>Burkholderiaceae</taxon>
        <taxon>Paraburkholderia</taxon>
    </lineage>
</organism>
<keyword evidence="10" id="KW-0998">Cell outer membrane</keyword>
<reference evidence="15 16" key="1">
    <citation type="submission" date="2020-04" db="EMBL/GenBank/DDBJ databases">
        <authorList>
            <person name="De Canck E."/>
        </authorList>
    </citation>
    <scope>NUCLEOTIDE SEQUENCE [LARGE SCALE GENOMIC DNA]</scope>
    <source>
        <strain evidence="15 16">LMG 29542</strain>
    </source>
</reference>
<evidence type="ECO:0000256" key="7">
    <source>
        <dbReference type="ARBA" id="ARBA00022729"/>
    </source>
</evidence>
<dbReference type="GO" id="GO:0009986">
    <property type="term" value="C:cell surface"/>
    <property type="evidence" value="ECO:0007669"/>
    <property type="project" value="UniProtKB-SubCell"/>
</dbReference>
<dbReference type="InterPro" id="IPR045584">
    <property type="entry name" value="Pilin-like"/>
</dbReference>
<keyword evidence="4" id="KW-0813">Transport</keyword>
<feature type="domain" description="Trimeric autotransporter adhesin YadA-like C-terminal membrane anchor" evidence="12">
    <location>
        <begin position="587"/>
        <end position="644"/>
    </location>
</feature>
<feature type="domain" description="Trimeric autotransporter adhesin YadA-like head" evidence="13">
    <location>
        <begin position="478"/>
        <end position="504"/>
    </location>
</feature>
<dbReference type="Pfam" id="PF05662">
    <property type="entry name" value="YadA_stalk"/>
    <property type="match status" value="3"/>
</dbReference>
<feature type="domain" description="Trimeric autotransporter adhesin YadA-like head" evidence="13">
    <location>
        <begin position="355"/>
        <end position="381"/>
    </location>
</feature>
<keyword evidence="6" id="KW-0812">Transmembrane</keyword>
<evidence type="ECO:0000256" key="4">
    <source>
        <dbReference type="ARBA" id="ARBA00022448"/>
    </source>
</evidence>
<dbReference type="InterPro" id="IPR011049">
    <property type="entry name" value="Serralysin-like_metalloprot_C"/>
</dbReference>
<evidence type="ECO:0000256" key="10">
    <source>
        <dbReference type="ARBA" id="ARBA00023237"/>
    </source>
</evidence>
<evidence type="ECO:0000259" key="14">
    <source>
        <dbReference type="Pfam" id="PF05662"/>
    </source>
</evidence>
<accession>A0A6J5CZ26</accession>
<dbReference type="Pfam" id="PF03895">
    <property type="entry name" value="YadA_anchor"/>
    <property type="match status" value="1"/>
</dbReference>
<dbReference type="SUPFAM" id="SSF54523">
    <property type="entry name" value="Pili subunits"/>
    <property type="match status" value="1"/>
</dbReference>
<evidence type="ECO:0000259" key="12">
    <source>
        <dbReference type="Pfam" id="PF03895"/>
    </source>
</evidence>
<feature type="domain" description="Trimeric autotransporter adhesin YadA-like stalk" evidence="14">
    <location>
        <begin position="536"/>
        <end position="575"/>
    </location>
</feature>
<feature type="domain" description="Trimeric autotransporter adhesin YadA-like stalk" evidence="14">
    <location>
        <begin position="252"/>
        <end position="282"/>
    </location>
</feature>
<gene>
    <name evidence="15" type="ORF">LMG29542_00366</name>
</gene>
<evidence type="ECO:0000313" key="15">
    <source>
        <dbReference type="EMBL" id="CAB3747249.1"/>
    </source>
</evidence>
<dbReference type="GO" id="GO:0009279">
    <property type="term" value="C:cell outer membrane"/>
    <property type="evidence" value="ECO:0007669"/>
    <property type="project" value="UniProtKB-SubCell"/>
</dbReference>
<feature type="chain" id="PRO_5026693121" evidence="11">
    <location>
        <begin position="51"/>
        <end position="648"/>
    </location>
</feature>
<feature type="domain" description="Trimeric autotransporter adhesin YadA-like stalk" evidence="14">
    <location>
        <begin position="399"/>
        <end position="426"/>
    </location>
</feature>
<dbReference type="RefSeq" id="WP_246355640.1">
    <property type="nucleotide sequence ID" value="NZ_CADIKH010000002.1"/>
</dbReference>
<dbReference type="EMBL" id="CADIKH010000002">
    <property type="protein sequence ID" value="CAB3747249.1"/>
    <property type="molecule type" value="Genomic_DNA"/>
</dbReference>
<dbReference type="Pfam" id="PF05658">
    <property type="entry name" value="YadA_head"/>
    <property type="match status" value="6"/>
</dbReference>
<keyword evidence="16" id="KW-1185">Reference proteome</keyword>
<dbReference type="Proteomes" id="UP000494363">
    <property type="component" value="Unassembled WGS sequence"/>
</dbReference>
<evidence type="ECO:0000256" key="5">
    <source>
        <dbReference type="ARBA" id="ARBA00022452"/>
    </source>
</evidence>
<feature type="domain" description="Trimeric autotransporter adhesin YadA-like head" evidence="13">
    <location>
        <begin position="450"/>
        <end position="476"/>
    </location>
</feature>
<proteinExistence type="inferred from homology"/>
<evidence type="ECO:0000256" key="1">
    <source>
        <dbReference type="ARBA" id="ARBA00004241"/>
    </source>
</evidence>
<keyword evidence="5" id="KW-1134">Transmembrane beta strand</keyword>
<evidence type="ECO:0000256" key="3">
    <source>
        <dbReference type="ARBA" id="ARBA00005848"/>
    </source>
</evidence>
<dbReference type="Gene3D" id="2.60.40.4050">
    <property type="match status" value="1"/>
</dbReference>
<dbReference type="SUPFAM" id="SSF101967">
    <property type="entry name" value="Adhesin YadA, collagen-binding domain"/>
    <property type="match status" value="3"/>
</dbReference>
<dbReference type="AlphaFoldDB" id="A0A6J5CZ26"/>
<dbReference type="Gene3D" id="2.150.10.10">
    <property type="entry name" value="Serralysin-like metalloprotease, C-terminal"/>
    <property type="match status" value="2"/>
</dbReference>
<dbReference type="InterPro" id="IPR008640">
    <property type="entry name" value="Adhesin_Head_dom"/>
</dbReference>
<dbReference type="Gene3D" id="6.10.250.2030">
    <property type="match status" value="1"/>
</dbReference>
<dbReference type="InterPro" id="IPR008635">
    <property type="entry name" value="Coiled_stalk_dom"/>
</dbReference>
<feature type="signal peptide" evidence="11">
    <location>
        <begin position="1"/>
        <end position="50"/>
    </location>
</feature>
<feature type="domain" description="Trimeric autotransporter adhesin YadA-like head" evidence="13">
    <location>
        <begin position="122"/>
        <end position="148"/>
    </location>
</feature>
<keyword evidence="7 11" id="KW-0732">Signal</keyword>
<dbReference type="Gene3D" id="6.10.250.2120">
    <property type="match status" value="1"/>
</dbReference>
<sequence>MKKKRYVTRARDKYASVVASQRSARRGTSARKARLAALALGIGTASLVHAASADDATETDLVPLPVMRQLLAQSSARPLGASLLAAAPVTDYIAVSSNTTPGAPTHASDDLNAMAVGPTSAATGINATAVGAGAFAARSYSTAVGAGAGALGLRTTTIGTSATTGFEADGAVAIGYLARGDTAGTLALGSGATASGVQSVAMGSNATTFTDASLALGADTLVTAAGGIALGANSIGDRQNAVSVGNAGLQRQIINMAAGTSDTDGVNVAQLKGLAVAFGGGASVKPDGTVSPPTYGIGGNVYRNVGDALANLDGRVNANTVRLDNLTNVVNNISGASTGPIRYFHANSALSDAAATGREAVAIGGNARASAANSVALGADSVADRDNAVSVGSVGLERQIMNVAAGTADTDAVNLGQLNSALSQIVNEQPRTASPFVIVNGNAASEAAQANGTHAAALGANASANGAAALALGANASANGDTASAIGAQAVAKGNQTSAFGWNSVASADGAVALGAGSIADRANTVSVGSAGAERQIANVAPGTHGTDAVNLDQLNAAFNQTSQALNDLDRSTRKGIASASALQIVTPYLPGRTTLNAGVAAYRGQAALAIGVSRWSEKGTFNVNAGVASAGSNSTIVRAGIGIVIGD</sequence>
<keyword evidence="9" id="KW-0472">Membrane</keyword>
<name>A0A6J5CZ26_9BURK</name>